<dbReference type="Gene3D" id="2.120.10.30">
    <property type="entry name" value="TolB, C-terminal domain"/>
    <property type="match status" value="1"/>
</dbReference>
<dbReference type="InterPro" id="IPR000315">
    <property type="entry name" value="Znf_B-box"/>
</dbReference>
<evidence type="ECO:0000256" key="6">
    <source>
        <dbReference type="SAM" id="Coils"/>
    </source>
</evidence>
<evidence type="ECO:0000256" key="2">
    <source>
        <dbReference type="ARBA" id="ARBA00022723"/>
    </source>
</evidence>
<accession>A0A8B7Y263</accession>
<dbReference type="InterPro" id="IPR013083">
    <property type="entry name" value="Znf_RING/FYVE/PHD"/>
</dbReference>
<dbReference type="Pfam" id="PF22586">
    <property type="entry name" value="ANCHR-like_BBOX"/>
    <property type="match status" value="1"/>
</dbReference>
<keyword evidence="2" id="KW-0479">Metal-binding</keyword>
<dbReference type="InterPro" id="IPR047153">
    <property type="entry name" value="TRIM45/56/19-like"/>
</dbReference>
<sequence>MATSRAAEVLEKIGERHLECSICFQRFTEPKFLDCLHTFCLKCLHNLKLREGPQILKLKCPMCRHETMLKSDSLEDLPPNFTLSALVEEFAIQEQLLQGQGSEIKCQSCNETNQATSFCMDCAHFLCQDCQKAHERLAITKSHKIYTTAQIQSGEIAYKSKLRKEPKCEKHPDQNLNIYCDTCEQLVCTTCSVLKHEKHSRTEVSEAFDKCKQEIAAVMAKMEKKKAELSNAKKHTAKSRKKLDTMFEATNRKISQSADEEVAMEVARIREKEKKLKQEAKEIYQDRVKIFNAADDANDAQLTVAEQTLEKMHQLLAQEIKTEILHLRPKILHPVRQLTEQPPQSVPEKLNYMDFQASEETEKSLGRLILKDETEWRLKSEMKLEGKYAVTSVAVFSNNEIVTVNSKLKQLMTYLPTSNPQSPFSHKILQIPVLAGPRKVAVNSLDQLVVLDVRAVKILSREYQLLHQFQPGHDSDKVPTCLAVDENNLIAVGYKGKDEISLHKPDGILIWKLRAPMIEHELVITNKQLIYTNHNVGKLVCKDYNGGTVFEVDTRRPLGVCCNSEGTIFVAEGLRSSPSAANIHVFNADGEYIECVIKQCIYLLGMTFTPAAHLVMGGWDFLQIYHRV</sequence>
<dbReference type="PROSITE" id="PS50119">
    <property type="entry name" value="ZF_BBOX"/>
    <property type="match status" value="2"/>
</dbReference>
<dbReference type="Gene3D" id="3.30.40.10">
    <property type="entry name" value="Zinc/RING finger domain, C3HC4 (zinc finger)"/>
    <property type="match status" value="1"/>
</dbReference>
<keyword evidence="4" id="KW-0862">Zinc</keyword>
<dbReference type="KEGG" id="aplc:110976960"/>
<dbReference type="InterPro" id="IPR011042">
    <property type="entry name" value="6-blade_b-propeller_TolB-like"/>
</dbReference>
<dbReference type="InterPro" id="IPR001841">
    <property type="entry name" value="Znf_RING"/>
</dbReference>
<proteinExistence type="predicted"/>
<dbReference type="AlphaFoldDB" id="A0A8B7Y263"/>
<evidence type="ECO:0000256" key="4">
    <source>
        <dbReference type="ARBA" id="ARBA00022833"/>
    </source>
</evidence>
<evidence type="ECO:0000256" key="5">
    <source>
        <dbReference type="PROSITE-ProRule" id="PRU00024"/>
    </source>
</evidence>
<dbReference type="Gene3D" id="4.10.830.40">
    <property type="match status" value="1"/>
</dbReference>
<dbReference type="SMART" id="SM00184">
    <property type="entry name" value="RING"/>
    <property type="match status" value="2"/>
</dbReference>
<keyword evidence="6" id="KW-0175">Coiled coil</keyword>
<keyword evidence="1" id="KW-0597">Phosphoprotein</keyword>
<dbReference type="Pfam" id="PF13445">
    <property type="entry name" value="zf-RING_UBOX"/>
    <property type="match status" value="1"/>
</dbReference>
<dbReference type="GeneID" id="110976960"/>
<dbReference type="GO" id="GO:0008270">
    <property type="term" value="F:zinc ion binding"/>
    <property type="evidence" value="ECO:0007669"/>
    <property type="project" value="UniProtKB-KW"/>
</dbReference>
<dbReference type="Proteomes" id="UP000694845">
    <property type="component" value="Unplaced"/>
</dbReference>
<dbReference type="Pfam" id="PF00643">
    <property type="entry name" value="zf-B_box"/>
    <property type="match status" value="1"/>
</dbReference>
<feature type="coiled-coil region" evidence="6">
    <location>
        <begin position="208"/>
        <end position="235"/>
    </location>
</feature>
<dbReference type="SUPFAM" id="SSF57845">
    <property type="entry name" value="B-box zinc-binding domain"/>
    <property type="match status" value="1"/>
</dbReference>
<name>A0A8B7Y263_ACAPL</name>
<feature type="domain" description="B box-type" evidence="8">
    <location>
        <begin position="101"/>
        <end position="148"/>
    </location>
</feature>
<reference evidence="10" key="1">
    <citation type="submission" date="2025-08" db="UniProtKB">
        <authorList>
            <consortium name="RefSeq"/>
        </authorList>
    </citation>
    <scope>IDENTIFICATION</scope>
</reference>
<dbReference type="SUPFAM" id="SSF57850">
    <property type="entry name" value="RING/U-box"/>
    <property type="match status" value="1"/>
</dbReference>
<feature type="domain" description="RING-type" evidence="7">
    <location>
        <begin position="20"/>
        <end position="64"/>
    </location>
</feature>
<protein>
    <submittedName>
        <fullName evidence="10">E3 ubiquitin-protein ligase TRIM33-like</fullName>
    </submittedName>
</protein>
<feature type="domain" description="B box-type" evidence="8">
    <location>
        <begin position="163"/>
        <end position="204"/>
    </location>
</feature>
<dbReference type="PANTHER" id="PTHR25462:SF296">
    <property type="entry name" value="MEIOTIC P26, ISOFORM F"/>
    <property type="match status" value="1"/>
</dbReference>
<evidence type="ECO:0000256" key="1">
    <source>
        <dbReference type="ARBA" id="ARBA00022553"/>
    </source>
</evidence>
<dbReference type="PROSITE" id="PS50089">
    <property type="entry name" value="ZF_RING_2"/>
    <property type="match status" value="1"/>
</dbReference>
<dbReference type="OrthoDB" id="1870062at2759"/>
<dbReference type="PROSITE" id="PS00518">
    <property type="entry name" value="ZF_RING_1"/>
    <property type="match status" value="1"/>
</dbReference>
<dbReference type="InterPro" id="IPR027370">
    <property type="entry name" value="Znf-RING_euk"/>
</dbReference>
<dbReference type="SMART" id="SM00336">
    <property type="entry name" value="BBOX"/>
    <property type="match status" value="2"/>
</dbReference>
<evidence type="ECO:0000313" key="10">
    <source>
        <dbReference type="RefSeq" id="XP_022086390.1"/>
    </source>
</evidence>
<evidence type="ECO:0000259" key="8">
    <source>
        <dbReference type="PROSITE" id="PS50119"/>
    </source>
</evidence>
<dbReference type="InterPro" id="IPR017907">
    <property type="entry name" value="Znf_RING_CS"/>
</dbReference>
<dbReference type="OMA" id="HAMCENC"/>
<dbReference type="PANTHER" id="PTHR25462">
    <property type="entry name" value="BONUS, ISOFORM C-RELATED"/>
    <property type="match status" value="1"/>
</dbReference>
<organism evidence="9 10">
    <name type="scientific">Acanthaster planci</name>
    <name type="common">Crown-of-thorns starfish</name>
    <dbReference type="NCBI Taxonomy" id="133434"/>
    <lineage>
        <taxon>Eukaryota</taxon>
        <taxon>Metazoa</taxon>
        <taxon>Echinodermata</taxon>
        <taxon>Eleutherozoa</taxon>
        <taxon>Asterozoa</taxon>
        <taxon>Asteroidea</taxon>
        <taxon>Valvatacea</taxon>
        <taxon>Valvatida</taxon>
        <taxon>Acanthasteridae</taxon>
        <taxon>Acanthaster</taxon>
    </lineage>
</organism>
<keyword evidence="9" id="KW-1185">Reference proteome</keyword>
<dbReference type="RefSeq" id="XP_022086390.1">
    <property type="nucleotide sequence ID" value="XM_022230698.1"/>
</dbReference>
<dbReference type="CDD" id="cd19756">
    <property type="entry name" value="Bbox2"/>
    <property type="match status" value="1"/>
</dbReference>
<keyword evidence="3 5" id="KW-0863">Zinc-finger</keyword>
<gene>
    <name evidence="10" type="primary">LOC110976960</name>
</gene>
<evidence type="ECO:0000259" key="7">
    <source>
        <dbReference type="PROSITE" id="PS50089"/>
    </source>
</evidence>
<dbReference type="Gene3D" id="3.30.160.60">
    <property type="entry name" value="Classic Zinc Finger"/>
    <property type="match status" value="1"/>
</dbReference>
<dbReference type="SUPFAM" id="SSF101898">
    <property type="entry name" value="NHL repeat"/>
    <property type="match status" value="1"/>
</dbReference>
<evidence type="ECO:0000313" key="9">
    <source>
        <dbReference type="Proteomes" id="UP000694845"/>
    </source>
</evidence>
<evidence type="ECO:0000256" key="3">
    <source>
        <dbReference type="ARBA" id="ARBA00022771"/>
    </source>
</evidence>